<keyword evidence="1" id="KW-0732">Signal</keyword>
<protein>
    <recommendedName>
        <fullName evidence="2">Phenylalanyl tRNA synthetase beta chain core domain-containing protein</fullName>
    </recommendedName>
</protein>
<reference evidence="3 4" key="1">
    <citation type="journal article" date="2019" name="Genome Biol. Evol.">
        <title>The Rhododendron genome and chromosomal organization provide insight into shared whole-genome duplications across the heath family (Ericaceae).</title>
        <authorList>
            <person name="Soza V.L."/>
            <person name="Lindsley D."/>
            <person name="Waalkes A."/>
            <person name="Ramage E."/>
            <person name="Patwardhan R.P."/>
            <person name="Burton J.N."/>
            <person name="Adey A."/>
            <person name="Kumar A."/>
            <person name="Qiu R."/>
            <person name="Shendure J."/>
            <person name="Hall B."/>
        </authorList>
    </citation>
    <scope>NUCLEOTIDE SEQUENCE [LARGE SCALE GENOMIC DNA]</scope>
    <source>
        <strain evidence="3">RSF 1966-606</strain>
    </source>
</reference>
<dbReference type="InterPro" id="IPR045060">
    <property type="entry name" value="Phe-tRNA-ligase_IIc_bsu"/>
</dbReference>
<accession>A0A6A4M3D1</accession>
<keyword evidence="4" id="KW-1185">Reference proteome</keyword>
<dbReference type="GO" id="GO:0006432">
    <property type="term" value="P:phenylalanyl-tRNA aminoacylation"/>
    <property type="evidence" value="ECO:0007669"/>
    <property type="project" value="InterPro"/>
</dbReference>
<organism evidence="3 4">
    <name type="scientific">Rhododendron williamsianum</name>
    <dbReference type="NCBI Taxonomy" id="262921"/>
    <lineage>
        <taxon>Eukaryota</taxon>
        <taxon>Viridiplantae</taxon>
        <taxon>Streptophyta</taxon>
        <taxon>Embryophyta</taxon>
        <taxon>Tracheophyta</taxon>
        <taxon>Spermatophyta</taxon>
        <taxon>Magnoliopsida</taxon>
        <taxon>eudicotyledons</taxon>
        <taxon>Gunneridae</taxon>
        <taxon>Pentapetalae</taxon>
        <taxon>asterids</taxon>
        <taxon>Ericales</taxon>
        <taxon>Ericaceae</taxon>
        <taxon>Ericoideae</taxon>
        <taxon>Rhodoreae</taxon>
        <taxon>Rhododendron</taxon>
    </lineage>
</organism>
<dbReference type="EMBL" id="QEFC01000622">
    <property type="protein sequence ID" value="KAE9463051.1"/>
    <property type="molecule type" value="Genomic_DNA"/>
</dbReference>
<proteinExistence type="predicted"/>
<dbReference type="AlphaFoldDB" id="A0A6A4M3D1"/>
<gene>
    <name evidence="3" type="ORF">C3L33_05050</name>
</gene>
<evidence type="ECO:0000313" key="4">
    <source>
        <dbReference type="Proteomes" id="UP000428333"/>
    </source>
</evidence>
<evidence type="ECO:0000256" key="1">
    <source>
        <dbReference type="SAM" id="SignalP"/>
    </source>
</evidence>
<comment type="caution">
    <text evidence="3">The sequence shown here is derived from an EMBL/GenBank/DDBJ whole genome shotgun (WGS) entry which is preliminary data.</text>
</comment>
<dbReference type="OrthoDB" id="1698572at2759"/>
<evidence type="ECO:0000259" key="2">
    <source>
        <dbReference type="Pfam" id="PF17759"/>
    </source>
</evidence>
<feature type="chain" id="PRO_5025559065" description="Phenylalanyl tRNA synthetase beta chain core domain-containing protein" evidence="1">
    <location>
        <begin position="19"/>
        <end position="122"/>
    </location>
</feature>
<dbReference type="Proteomes" id="UP000428333">
    <property type="component" value="Linkage Group LG03"/>
</dbReference>
<feature type="non-terminal residue" evidence="3">
    <location>
        <position position="1"/>
    </location>
</feature>
<dbReference type="GO" id="GO:0004826">
    <property type="term" value="F:phenylalanine-tRNA ligase activity"/>
    <property type="evidence" value="ECO:0007669"/>
    <property type="project" value="InterPro"/>
</dbReference>
<dbReference type="GO" id="GO:0009328">
    <property type="term" value="C:phenylalanine-tRNA ligase complex"/>
    <property type="evidence" value="ECO:0007669"/>
    <property type="project" value="TreeGrafter"/>
</dbReference>
<dbReference type="SUPFAM" id="SSF55681">
    <property type="entry name" value="Class II aaRS and biotin synthetases"/>
    <property type="match status" value="1"/>
</dbReference>
<dbReference type="Pfam" id="PF17759">
    <property type="entry name" value="tRNA_synthFbeta"/>
    <property type="match status" value="1"/>
</dbReference>
<sequence length="122" mass="13808">MTFLFSLTFLQKFSFILLWPKEAFLDHPVIPLNILLIHGLVDRVMEAIGCQFVQSGDNAGYYLERADEPEFLPGRQASIIYKGKRIGAFGIVHPEVLNNFDIPDACSFVELNIESFLQSQVS</sequence>
<dbReference type="PANTHER" id="PTHR10947">
    <property type="entry name" value="PHENYLALANYL-TRNA SYNTHETASE BETA CHAIN AND LEUCINE-RICH REPEAT-CONTAINING PROTEIN 47"/>
    <property type="match status" value="1"/>
</dbReference>
<dbReference type="InterPro" id="IPR045864">
    <property type="entry name" value="aa-tRNA-synth_II/BPL/LPL"/>
</dbReference>
<dbReference type="InterPro" id="IPR041616">
    <property type="entry name" value="PheRS_beta_core"/>
</dbReference>
<evidence type="ECO:0000313" key="3">
    <source>
        <dbReference type="EMBL" id="KAE9463051.1"/>
    </source>
</evidence>
<name>A0A6A4M3D1_9ERIC</name>
<feature type="domain" description="Phenylalanyl tRNA synthetase beta chain core" evidence="2">
    <location>
        <begin position="32"/>
        <end position="113"/>
    </location>
</feature>
<feature type="signal peptide" evidence="1">
    <location>
        <begin position="1"/>
        <end position="18"/>
    </location>
</feature>
<dbReference type="Gene3D" id="3.30.930.10">
    <property type="entry name" value="Bira Bifunctional Protein, Domain 2"/>
    <property type="match status" value="1"/>
</dbReference>
<dbReference type="PANTHER" id="PTHR10947:SF0">
    <property type="entry name" value="PHENYLALANINE--TRNA LIGASE BETA SUBUNIT"/>
    <property type="match status" value="1"/>
</dbReference>